<dbReference type="EC" id="3.5.1.-" evidence="2"/>
<organism evidence="2 3">
    <name type="scientific">Actinomadura adrarensis</name>
    <dbReference type="NCBI Taxonomy" id="1819600"/>
    <lineage>
        <taxon>Bacteria</taxon>
        <taxon>Bacillati</taxon>
        <taxon>Actinomycetota</taxon>
        <taxon>Actinomycetes</taxon>
        <taxon>Streptosporangiales</taxon>
        <taxon>Thermomonosporaceae</taxon>
        <taxon>Actinomadura</taxon>
    </lineage>
</organism>
<feature type="non-terminal residue" evidence="2">
    <location>
        <position position="55"/>
    </location>
</feature>
<gene>
    <name evidence="2" type="ORF">ACFQ07_05585</name>
</gene>
<dbReference type="EMBL" id="JBHTIR010000687">
    <property type="protein sequence ID" value="MFD0851679.1"/>
    <property type="molecule type" value="Genomic_DNA"/>
</dbReference>
<reference evidence="3" key="1">
    <citation type="journal article" date="2019" name="Int. J. Syst. Evol. Microbiol.">
        <title>The Global Catalogue of Microorganisms (GCM) 10K type strain sequencing project: providing services to taxonomists for standard genome sequencing and annotation.</title>
        <authorList>
            <consortium name="The Broad Institute Genomics Platform"/>
            <consortium name="The Broad Institute Genome Sequencing Center for Infectious Disease"/>
            <person name="Wu L."/>
            <person name="Ma J."/>
        </authorList>
    </citation>
    <scope>NUCLEOTIDE SEQUENCE [LARGE SCALE GENOMIC DNA]</scope>
    <source>
        <strain evidence="3">JCM 31696</strain>
    </source>
</reference>
<dbReference type="Proteomes" id="UP001597083">
    <property type="component" value="Unassembled WGS sequence"/>
</dbReference>
<comment type="caution">
    <text evidence="2">The sequence shown here is derived from an EMBL/GenBank/DDBJ whole genome shotgun (WGS) entry which is preliminary data.</text>
</comment>
<proteinExistence type="predicted"/>
<dbReference type="Pfam" id="PF02585">
    <property type="entry name" value="PIG-L"/>
    <property type="match status" value="1"/>
</dbReference>
<protein>
    <submittedName>
        <fullName evidence="2">PIG-L deacetylase family protein</fullName>
        <ecNumber evidence="2">3.5.1.-</ecNumber>
    </submittedName>
</protein>
<dbReference type="Gene3D" id="3.40.50.10320">
    <property type="entry name" value="LmbE-like"/>
    <property type="match status" value="1"/>
</dbReference>
<keyword evidence="1" id="KW-0862">Zinc</keyword>
<name>A0ABW3CCL7_9ACTN</name>
<dbReference type="InterPro" id="IPR024078">
    <property type="entry name" value="LmbE-like_dom_sf"/>
</dbReference>
<dbReference type="GO" id="GO:0016787">
    <property type="term" value="F:hydrolase activity"/>
    <property type="evidence" value="ECO:0007669"/>
    <property type="project" value="UniProtKB-KW"/>
</dbReference>
<dbReference type="SUPFAM" id="SSF102588">
    <property type="entry name" value="LmbE-like"/>
    <property type="match status" value="1"/>
</dbReference>
<keyword evidence="3" id="KW-1185">Reference proteome</keyword>
<evidence type="ECO:0000256" key="1">
    <source>
        <dbReference type="ARBA" id="ARBA00022833"/>
    </source>
</evidence>
<sequence>MEPVPEDWERALAIVAHPDDLEYGCSAAIAKWTSQGKHVVELLATRGEAGIDGMA</sequence>
<evidence type="ECO:0000313" key="3">
    <source>
        <dbReference type="Proteomes" id="UP001597083"/>
    </source>
</evidence>
<evidence type="ECO:0000313" key="2">
    <source>
        <dbReference type="EMBL" id="MFD0851679.1"/>
    </source>
</evidence>
<keyword evidence="2" id="KW-0378">Hydrolase</keyword>
<accession>A0ABW3CCL7</accession>
<dbReference type="InterPro" id="IPR003737">
    <property type="entry name" value="GlcNAc_PI_deacetylase-related"/>
</dbReference>